<gene>
    <name evidence="1" type="ORF">D5R81_09530</name>
</gene>
<dbReference type="AlphaFoldDB" id="A0A3A6TQF2"/>
<protein>
    <submittedName>
        <fullName evidence="1">Uncharacterized protein</fullName>
    </submittedName>
</protein>
<comment type="caution">
    <text evidence="1">The sequence shown here is derived from an EMBL/GenBank/DDBJ whole genome shotgun (WGS) entry which is preliminary data.</text>
</comment>
<accession>A0A3A6TQF2</accession>
<evidence type="ECO:0000313" key="1">
    <source>
        <dbReference type="EMBL" id="RJY16377.1"/>
    </source>
</evidence>
<evidence type="ECO:0000313" key="2">
    <source>
        <dbReference type="Proteomes" id="UP000273022"/>
    </source>
</evidence>
<name>A0A3A6TQF2_9GAMM</name>
<dbReference type="EMBL" id="QYYH01000049">
    <property type="protein sequence ID" value="RJY16377.1"/>
    <property type="molecule type" value="Genomic_DNA"/>
</dbReference>
<sequence length="338" mass="38015">MAAIGVNQLPLSESIINQLWQDPYKHSVEVDDRRYTIMLPKTGAFNAFVNFVLSNKWHITTAPAKDEAEKNDLEVMMNHIIHVLDSEHIDPVCSSLYSEEDENNNGSTQVEKKSTSTIAFCDEETIKTIETTKHFSARAKSSLKPSVNGYQYSQNTGELTEIASEFFSYCEDYASLEPKVIGSTSIQRFVFNSKFGEQAQAVVSHMYLKIATAEPEVDFTYSDSFIPLNLFINTYVCPFTGKELSPKNAVQMKLINKELVGNQKSQLQWFNVSREGVRRYLTSKSGQFNLLPKNVYTPNQIIPDNLRAVTSENINGAVKSTSTFHLAPTVPPAGRYHI</sequence>
<dbReference type="RefSeq" id="WP_121853411.1">
    <property type="nucleotide sequence ID" value="NZ_CP037952.1"/>
</dbReference>
<reference evidence="1 2" key="1">
    <citation type="submission" date="2018-09" db="EMBL/GenBank/DDBJ databases">
        <title>Phylogeny of the Shewanellaceae, and recommendation for two new genera, Pseudoshewanella and Parashewanella.</title>
        <authorList>
            <person name="Wang G."/>
        </authorList>
    </citation>
    <scope>NUCLEOTIDE SEQUENCE [LARGE SCALE GENOMIC DNA]</scope>
    <source>
        <strain evidence="1 2">KCTC 22492</strain>
    </source>
</reference>
<proteinExistence type="predicted"/>
<dbReference type="Proteomes" id="UP000273022">
    <property type="component" value="Unassembled WGS sequence"/>
</dbReference>
<organism evidence="1 2">
    <name type="scientific">Parashewanella spongiae</name>
    <dbReference type="NCBI Taxonomy" id="342950"/>
    <lineage>
        <taxon>Bacteria</taxon>
        <taxon>Pseudomonadati</taxon>
        <taxon>Pseudomonadota</taxon>
        <taxon>Gammaproteobacteria</taxon>
        <taxon>Alteromonadales</taxon>
        <taxon>Shewanellaceae</taxon>
        <taxon>Parashewanella</taxon>
    </lineage>
</organism>
<keyword evidence="2" id="KW-1185">Reference proteome</keyword>